<evidence type="ECO:0000256" key="1">
    <source>
        <dbReference type="SAM" id="MobiDB-lite"/>
    </source>
</evidence>
<name>A0A553R8A8_9TELE</name>
<feature type="region of interest" description="Disordered" evidence="1">
    <location>
        <begin position="1"/>
        <end position="24"/>
    </location>
</feature>
<feature type="compositionally biased region" description="Basic and acidic residues" evidence="1">
    <location>
        <begin position="8"/>
        <end position="24"/>
    </location>
</feature>
<evidence type="ECO:0000313" key="3">
    <source>
        <dbReference type="Proteomes" id="UP000316079"/>
    </source>
</evidence>
<evidence type="ECO:0000313" key="2">
    <source>
        <dbReference type="EMBL" id="TRY98421.1"/>
    </source>
</evidence>
<comment type="caution">
    <text evidence="2">The sequence shown here is derived from an EMBL/GenBank/DDBJ whole genome shotgun (WGS) entry which is preliminary data.</text>
</comment>
<proteinExistence type="predicted"/>
<accession>A0A553R8A8</accession>
<gene>
    <name evidence="2" type="ORF">DNTS_017966</name>
</gene>
<reference evidence="2 3" key="1">
    <citation type="journal article" date="2019" name="Sci. Data">
        <title>Hybrid genome assembly and annotation of Danionella translucida.</title>
        <authorList>
            <person name="Kadobianskyi M."/>
            <person name="Schulze L."/>
            <person name="Schuelke M."/>
            <person name="Judkewitz B."/>
        </authorList>
    </citation>
    <scope>NUCLEOTIDE SEQUENCE [LARGE SCALE GENOMIC DNA]</scope>
    <source>
        <strain evidence="2 3">Bolton</strain>
    </source>
</reference>
<dbReference type="AlphaFoldDB" id="A0A553R8A8"/>
<sequence length="107" mass="12331">MKVLTAESLRERVTERQDSQESVKEICEEAKDNAERLATAAPERPSGKSRWLELTHAAAHTEELRRAGETDRLRYEERELQEGDRSLCILSDLNSLLDSSKIRDFEE</sequence>
<protein>
    <submittedName>
        <fullName evidence="2">Uncharacterized protein</fullName>
    </submittedName>
</protein>
<dbReference type="EMBL" id="SRMA01025167">
    <property type="protein sequence ID" value="TRY98421.1"/>
    <property type="molecule type" value="Genomic_DNA"/>
</dbReference>
<keyword evidence="3" id="KW-1185">Reference proteome</keyword>
<organism evidence="2 3">
    <name type="scientific">Danionella cerebrum</name>
    <dbReference type="NCBI Taxonomy" id="2873325"/>
    <lineage>
        <taxon>Eukaryota</taxon>
        <taxon>Metazoa</taxon>
        <taxon>Chordata</taxon>
        <taxon>Craniata</taxon>
        <taxon>Vertebrata</taxon>
        <taxon>Euteleostomi</taxon>
        <taxon>Actinopterygii</taxon>
        <taxon>Neopterygii</taxon>
        <taxon>Teleostei</taxon>
        <taxon>Ostariophysi</taxon>
        <taxon>Cypriniformes</taxon>
        <taxon>Danionidae</taxon>
        <taxon>Danioninae</taxon>
        <taxon>Danionella</taxon>
    </lineage>
</organism>
<dbReference type="Proteomes" id="UP000316079">
    <property type="component" value="Unassembled WGS sequence"/>
</dbReference>